<dbReference type="PROSITE" id="PS50835">
    <property type="entry name" value="IG_LIKE"/>
    <property type="match status" value="3"/>
</dbReference>
<evidence type="ECO:0000259" key="3">
    <source>
        <dbReference type="PROSITE" id="PS50835"/>
    </source>
</evidence>
<evidence type="ECO:0000256" key="1">
    <source>
        <dbReference type="SAM" id="SignalP"/>
    </source>
</evidence>
<dbReference type="InterPro" id="IPR003599">
    <property type="entry name" value="Ig_sub"/>
</dbReference>
<feature type="domain" description="Ig-like" evidence="3">
    <location>
        <begin position="177"/>
        <end position="258"/>
    </location>
</feature>
<dbReference type="InterPro" id="IPR003598">
    <property type="entry name" value="Ig_sub2"/>
</dbReference>
<dbReference type="AlphaFoldDB" id="A0A6J8B7M4"/>
<dbReference type="Gene3D" id="3.10.100.10">
    <property type="entry name" value="Mannose-Binding Protein A, subunit A"/>
    <property type="match status" value="1"/>
</dbReference>
<dbReference type="SMART" id="SM00409">
    <property type="entry name" value="IG"/>
    <property type="match status" value="3"/>
</dbReference>
<dbReference type="InterPro" id="IPR001304">
    <property type="entry name" value="C-type_lectin-like"/>
</dbReference>
<evidence type="ECO:0000313" key="4">
    <source>
        <dbReference type="EMBL" id="CAC5379483.1"/>
    </source>
</evidence>
<feature type="domain" description="Ig-like" evidence="3">
    <location>
        <begin position="279"/>
        <end position="359"/>
    </location>
</feature>
<protein>
    <submittedName>
        <fullName evidence="4">FCER2</fullName>
    </submittedName>
</protein>
<dbReference type="InterPro" id="IPR050111">
    <property type="entry name" value="C-type_lectin/snaclec_domain"/>
</dbReference>
<evidence type="ECO:0000259" key="2">
    <source>
        <dbReference type="PROSITE" id="PS50041"/>
    </source>
</evidence>
<dbReference type="SUPFAM" id="SSF56436">
    <property type="entry name" value="C-type lectin-like"/>
    <property type="match status" value="1"/>
</dbReference>
<dbReference type="SUPFAM" id="SSF48726">
    <property type="entry name" value="Immunoglobulin"/>
    <property type="match status" value="4"/>
</dbReference>
<dbReference type="EMBL" id="CACVKT020002724">
    <property type="protein sequence ID" value="CAC5379483.1"/>
    <property type="molecule type" value="Genomic_DNA"/>
</dbReference>
<name>A0A6J8B7M4_MYTCO</name>
<dbReference type="PANTHER" id="PTHR22803">
    <property type="entry name" value="MANNOSE, PHOSPHOLIPASE, LECTIN RECEPTOR RELATED"/>
    <property type="match status" value="1"/>
</dbReference>
<dbReference type="Proteomes" id="UP000507470">
    <property type="component" value="Unassembled WGS sequence"/>
</dbReference>
<dbReference type="InterPro" id="IPR013783">
    <property type="entry name" value="Ig-like_fold"/>
</dbReference>
<evidence type="ECO:0000313" key="5">
    <source>
        <dbReference type="Proteomes" id="UP000507470"/>
    </source>
</evidence>
<dbReference type="InterPro" id="IPR036179">
    <property type="entry name" value="Ig-like_dom_sf"/>
</dbReference>
<dbReference type="Gene3D" id="2.60.40.10">
    <property type="entry name" value="Immunoglobulins"/>
    <property type="match status" value="3"/>
</dbReference>
<gene>
    <name evidence="4" type="ORF">MCOR_15549</name>
</gene>
<organism evidence="4 5">
    <name type="scientific">Mytilus coruscus</name>
    <name type="common">Sea mussel</name>
    <dbReference type="NCBI Taxonomy" id="42192"/>
    <lineage>
        <taxon>Eukaryota</taxon>
        <taxon>Metazoa</taxon>
        <taxon>Spiralia</taxon>
        <taxon>Lophotrochozoa</taxon>
        <taxon>Mollusca</taxon>
        <taxon>Bivalvia</taxon>
        <taxon>Autobranchia</taxon>
        <taxon>Pteriomorphia</taxon>
        <taxon>Mytilida</taxon>
        <taxon>Mytiloidea</taxon>
        <taxon>Mytilidae</taxon>
        <taxon>Mytilinae</taxon>
        <taxon>Mytilus</taxon>
    </lineage>
</organism>
<dbReference type="InterPro" id="IPR007110">
    <property type="entry name" value="Ig-like_dom"/>
</dbReference>
<dbReference type="OrthoDB" id="441660at2759"/>
<feature type="chain" id="PRO_5026972844" evidence="1">
    <location>
        <begin position="21"/>
        <end position="754"/>
    </location>
</feature>
<dbReference type="Pfam" id="PF00059">
    <property type="entry name" value="Lectin_C"/>
    <property type="match status" value="1"/>
</dbReference>
<keyword evidence="5" id="KW-1185">Reference proteome</keyword>
<feature type="signal peptide" evidence="1">
    <location>
        <begin position="1"/>
        <end position="20"/>
    </location>
</feature>
<reference evidence="4 5" key="1">
    <citation type="submission" date="2020-06" db="EMBL/GenBank/DDBJ databases">
        <authorList>
            <person name="Li R."/>
            <person name="Bekaert M."/>
        </authorList>
    </citation>
    <scope>NUCLEOTIDE SEQUENCE [LARGE SCALE GENOMIC DNA]</scope>
    <source>
        <strain evidence="5">wild</strain>
    </source>
</reference>
<feature type="domain" description="C-type lectin" evidence="2">
    <location>
        <begin position="29"/>
        <end position="146"/>
    </location>
</feature>
<feature type="domain" description="Ig-like" evidence="3">
    <location>
        <begin position="462"/>
        <end position="551"/>
    </location>
</feature>
<dbReference type="SMART" id="SM00034">
    <property type="entry name" value="CLECT"/>
    <property type="match status" value="1"/>
</dbReference>
<dbReference type="InterPro" id="IPR016186">
    <property type="entry name" value="C-type_lectin-like/link_sf"/>
</dbReference>
<keyword evidence="1" id="KW-0732">Signal</keyword>
<dbReference type="InterPro" id="IPR016187">
    <property type="entry name" value="CTDL_fold"/>
</dbReference>
<dbReference type="PROSITE" id="PS50041">
    <property type="entry name" value="C_TYPE_LECTIN_2"/>
    <property type="match status" value="1"/>
</dbReference>
<dbReference type="SMART" id="SM00408">
    <property type="entry name" value="IGc2"/>
    <property type="match status" value="2"/>
</dbReference>
<sequence>MASVHITCAVILSLVGVVLSTCPSGDLSFGGKCYFFGKDIENERRGHDICKARGGQLASINSKAEDDAITQHIERLPLPYSIGGYLIGAQDEITEGTFVWEDGTSLTYSNWGPGQPDNYVSAEDCVTYYRPLGLLSHYQWADVNCDVAVEFYICETSITFSSIFGVLLLFQTTKSDKNISIIYAKNGDPVELSCRFTSPSTTHVWRGPKRLTTYSLDLVINEDLEQKDNILITMNITTGNYILRILNYGKDNEGLYQCESVVKGHLTIYKVEIKSAEEPILGIVNETGTGVILGNEGAKVTLECKAATVFPSVDLHWTTNGKILTSSQSYTFTPIRNDHKRIFTCIANNTFYETRRSIQLVLHYKPYEIDRGNIDQHIYEAELGKPCDVSIKVSSFPKPKPSWSTNAGGKLGVWGAEKDSEEIFTLFSTIVPEISSHLGRYNFVVRNNIGSLKHYIELKSTPVILTPPHAICNISSHIDLECAITLEEPPSGFSNMWLHQINGIKLRTFSGMTRENISILQISFCDYREAGDYVCKWITANKEFSSSARVTVHDQPVISKRSVTTTKDSVSLLLYFLSDPKPESIIWYQDDKVIATNDTRFTQLVRQSRIEHEIHMKNVKQKGFLTSLTIHNYDSDGSGLHVYSCQIQNAFGTMSAEFENTTNFYVKVSNQSGNVISKRIDTLSERSTEEVNLRNIQSSCSDYEKINSEYFRGMDLRSRDDELKNFVIVQSNFYEHPNKYEDLDGTKKDVHEYE</sequence>
<accession>A0A6J8B7M4</accession>
<proteinExistence type="predicted"/>